<feature type="compositionally biased region" description="Polar residues" evidence="1">
    <location>
        <begin position="78"/>
        <end position="91"/>
    </location>
</feature>
<evidence type="ECO:0000259" key="3">
    <source>
        <dbReference type="Pfam" id="PF25130"/>
    </source>
</evidence>
<dbReference type="AlphaFoldDB" id="A0AB34KX42"/>
<dbReference type="RefSeq" id="XP_069232453.1">
    <property type="nucleotide sequence ID" value="XM_069370720.1"/>
</dbReference>
<feature type="compositionally biased region" description="Low complexity" evidence="1">
    <location>
        <begin position="123"/>
        <end position="137"/>
    </location>
</feature>
<evidence type="ECO:0000313" key="4">
    <source>
        <dbReference type="EMBL" id="KAL1589348.1"/>
    </source>
</evidence>
<protein>
    <recommendedName>
        <fullName evidence="3">DUF7820 domain-containing protein</fullName>
    </recommendedName>
</protein>
<feature type="region of interest" description="Disordered" evidence="1">
    <location>
        <begin position="35"/>
        <end position="183"/>
    </location>
</feature>
<keyword evidence="2" id="KW-0472">Membrane</keyword>
<proteinExistence type="predicted"/>
<evidence type="ECO:0000256" key="2">
    <source>
        <dbReference type="SAM" id="Phobius"/>
    </source>
</evidence>
<feature type="compositionally biased region" description="Acidic residues" evidence="1">
    <location>
        <begin position="697"/>
        <end position="718"/>
    </location>
</feature>
<feature type="region of interest" description="Disordered" evidence="1">
    <location>
        <begin position="220"/>
        <end position="253"/>
    </location>
</feature>
<feature type="domain" description="DUF7820" evidence="3">
    <location>
        <begin position="405"/>
        <end position="811"/>
    </location>
</feature>
<feature type="compositionally biased region" description="Basic and acidic residues" evidence="1">
    <location>
        <begin position="301"/>
        <end position="313"/>
    </location>
</feature>
<feature type="region of interest" description="Disordered" evidence="1">
    <location>
        <begin position="649"/>
        <end position="718"/>
    </location>
</feature>
<dbReference type="EMBL" id="JAAQHG020000005">
    <property type="protein sequence ID" value="KAL1589348.1"/>
    <property type="molecule type" value="Genomic_DNA"/>
</dbReference>
<reference evidence="4 5" key="1">
    <citation type="journal article" date="2020" name="Microbiol. Resour. Announc.">
        <title>Draft Genome Sequence of a Cladosporium Species Isolated from the Mesophotic Ascidian Didemnum maculosum.</title>
        <authorList>
            <person name="Gioti A."/>
            <person name="Siaperas R."/>
            <person name="Nikolaivits E."/>
            <person name="Le Goff G."/>
            <person name="Ouazzani J."/>
            <person name="Kotoulas G."/>
            <person name="Topakas E."/>
        </authorList>
    </citation>
    <scope>NUCLEOTIDE SEQUENCE [LARGE SCALE GENOMIC DNA]</scope>
    <source>
        <strain evidence="4 5">TM138-S3</strain>
    </source>
</reference>
<evidence type="ECO:0000256" key="1">
    <source>
        <dbReference type="SAM" id="MobiDB-lite"/>
    </source>
</evidence>
<feature type="transmembrane region" description="Helical" evidence="2">
    <location>
        <begin position="354"/>
        <end position="379"/>
    </location>
</feature>
<gene>
    <name evidence="4" type="ORF">WHR41_02114</name>
</gene>
<dbReference type="Pfam" id="PF25130">
    <property type="entry name" value="DUF7820"/>
    <property type="match status" value="1"/>
</dbReference>
<dbReference type="PANTHER" id="PTHR42078:SF1">
    <property type="entry name" value="GLUCAN 1, 4-ALPHA-GLUCOSIDASE"/>
    <property type="match status" value="1"/>
</dbReference>
<organism evidence="4 5">
    <name type="scientific">Cladosporium halotolerans</name>
    <dbReference type="NCBI Taxonomy" id="1052096"/>
    <lineage>
        <taxon>Eukaryota</taxon>
        <taxon>Fungi</taxon>
        <taxon>Dikarya</taxon>
        <taxon>Ascomycota</taxon>
        <taxon>Pezizomycotina</taxon>
        <taxon>Dothideomycetes</taxon>
        <taxon>Dothideomycetidae</taxon>
        <taxon>Cladosporiales</taxon>
        <taxon>Cladosporiaceae</taxon>
        <taxon>Cladosporium</taxon>
    </lineage>
</organism>
<keyword evidence="5" id="KW-1185">Reference proteome</keyword>
<feature type="compositionally biased region" description="Basic and acidic residues" evidence="1">
    <location>
        <begin position="95"/>
        <end position="105"/>
    </location>
</feature>
<evidence type="ECO:0000313" key="5">
    <source>
        <dbReference type="Proteomes" id="UP000803884"/>
    </source>
</evidence>
<feature type="compositionally biased region" description="Polar residues" evidence="1">
    <location>
        <begin position="157"/>
        <end position="177"/>
    </location>
</feature>
<keyword evidence="2" id="KW-1133">Transmembrane helix</keyword>
<feature type="compositionally biased region" description="Basic and acidic residues" evidence="1">
    <location>
        <begin position="685"/>
        <end position="694"/>
    </location>
</feature>
<dbReference type="GeneID" id="96003558"/>
<keyword evidence="2" id="KW-0812">Transmembrane</keyword>
<dbReference type="PANTHER" id="PTHR42078">
    <property type="entry name" value="GLUCAN 1, 4-ALPHA-GLUCOSIDASE"/>
    <property type="match status" value="1"/>
</dbReference>
<comment type="caution">
    <text evidence="4">The sequence shown here is derived from an EMBL/GenBank/DDBJ whole genome shotgun (WGS) entry which is preliminary data.</text>
</comment>
<dbReference type="InterPro" id="IPR056722">
    <property type="entry name" value="DUF7820"/>
</dbReference>
<dbReference type="Proteomes" id="UP000803884">
    <property type="component" value="Unassembled WGS sequence"/>
</dbReference>
<feature type="region of interest" description="Disordered" evidence="1">
    <location>
        <begin position="265"/>
        <end position="338"/>
    </location>
</feature>
<sequence>MDRRRSEEGDVTPTQESMNVFDDEFAVDDFDFVADGFRPGNASEGDERHSQDPPIHTVSAHYATDPDLITPAAVPKRNSISKPTSNENPFSSPDDEPRMEFERSPSMHSQSTASFAPGIARRSTSSASSNLFASTHSPRFDGGGPSHPYAMYPQGTLPRSPSIATTSTVQPNRTSSVRHAPQHPYAMYPQGVAEDVDLDEEAPAVAPAVGFPGLGQQYQRVRGPDGEEQDIVGVDGHTEQLPPYTRYPEDGPKMPILAVPGELHSRGPVAGSDPGMPLMHHHVQPPPDPPMPRQSMTDQSNLDRHSVQDRGVDTHASLPLMERTDSEDTGFSEKSWKEKSWKEKRKTKFCGVPLLWLIMAACAAGFIGAIVGGILGGYASGSKHAKEKSDAESSSSSSVAEARRIATPTVSAPTGTYALSLSTPTNVQSGCLSDPNYNQAWDCDLSGTPALAISVGVPAAPRPTVGAFFFYASTNDAMDYGAQYRFMDTDFAPFEALQESGDEDQGPAFYFSQKYDKIVVLPETAFGPAPTGSPSRVKRAEYQLPPGWNRQKQTINKGERPWMCVWNDTLIEGWIYVEKPVVEDFPVTTTSSSPVSIPTNNSMPAGTTLSSYTSSPTVLVSGDPVKATDVWTSSDSLITTTVTETSVAASATSEPWAKNRGGHQQFDDDHPDDDGQTISSKVRRKIEMQRRDTPGEVNDEDDDDDENEAGLSPEEQEALDTYHGLDIYPYLIKIEERRVPEEGNTPYCQQFQLLNDGTLQPTTSNGQYVRFEMAESPPEYTVYDSQDGTPTQKLRAKRMTPSNGCHCEWWSQ</sequence>
<accession>A0AB34KX42</accession>
<name>A0AB34KX42_9PEZI</name>